<organism evidence="4">
    <name type="scientific">Caenorhabditis brenneri</name>
    <name type="common">Nematode worm</name>
    <dbReference type="NCBI Taxonomy" id="135651"/>
    <lineage>
        <taxon>Eukaryota</taxon>
        <taxon>Metazoa</taxon>
        <taxon>Ecdysozoa</taxon>
        <taxon>Nematoda</taxon>
        <taxon>Chromadorea</taxon>
        <taxon>Rhabditida</taxon>
        <taxon>Rhabditina</taxon>
        <taxon>Rhabditomorpha</taxon>
        <taxon>Rhabditoidea</taxon>
        <taxon>Rhabditidae</taxon>
        <taxon>Peloderinae</taxon>
        <taxon>Caenorhabditis</taxon>
    </lineage>
</organism>
<dbReference type="InParanoid" id="G0NT69"/>
<evidence type="ECO:0000256" key="2">
    <source>
        <dbReference type="SAM" id="SignalP"/>
    </source>
</evidence>
<feature type="signal peptide" evidence="2">
    <location>
        <begin position="1"/>
        <end position="21"/>
    </location>
</feature>
<keyword evidence="2" id="KW-0732">Signal</keyword>
<protein>
    <submittedName>
        <fullName evidence="3">Uncharacterized protein</fullName>
    </submittedName>
</protein>
<sequence length="327" mass="38019">MRCRFSISFIWFSAIVTLVCTERLATSIDDVFQSDQILYLAQQDCYRYLETSVPPGECPQVVTSMDRLKISYRYVGVHLLRDLKGIRPPKIITVAENDVIFSIQVLPLNIHSVFDTTTSMLYLDYSTSNFYSMEQFFVFNAFSENPEVKSMAKKQGKVSKRRYDFVEDPYSGVFYYKEDIGNQTLYFKAELGDIFEIVSGALNGKQVNDLSIYKNLFGDNEYCMLRDGVNYNKKECEDKRKQYLDAGKDEEFNILIWLSIFCIILLVIVILLCIYVYWLRTSFITVDDQVAQNEQETEASLFIAKQRSFPTSYQDPALLDISVDRWN</sequence>
<keyword evidence="1" id="KW-1133">Transmembrane helix</keyword>
<evidence type="ECO:0000313" key="3">
    <source>
        <dbReference type="EMBL" id="EGT37075.1"/>
    </source>
</evidence>
<dbReference type="AlphaFoldDB" id="G0NT69"/>
<dbReference type="HOGENOM" id="CLU_055884_1_0_1"/>
<keyword evidence="4" id="KW-1185">Reference proteome</keyword>
<accession>G0NT69</accession>
<dbReference type="OrthoDB" id="5801491at2759"/>
<reference evidence="4" key="1">
    <citation type="submission" date="2011-07" db="EMBL/GenBank/DDBJ databases">
        <authorList>
            <consortium name="Caenorhabditis brenneri Sequencing and Analysis Consortium"/>
            <person name="Wilson R.K."/>
        </authorList>
    </citation>
    <scope>NUCLEOTIDE SEQUENCE [LARGE SCALE GENOMIC DNA]</scope>
    <source>
        <strain evidence="4">PB2801</strain>
    </source>
</reference>
<dbReference type="FunCoup" id="G0NT69">
    <property type="interactions" value="2180"/>
</dbReference>
<dbReference type="EMBL" id="GL379942">
    <property type="protein sequence ID" value="EGT37075.1"/>
    <property type="molecule type" value="Genomic_DNA"/>
</dbReference>
<feature type="chain" id="PRO_5003405822" evidence="2">
    <location>
        <begin position="22"/>
        <end position="327"/>
    </location>
</feature>
<gene>
    <name evidence="3" type="ORF">CAEBREN_15069</name>
</gene>
<keyword evidence="1" id="KW-0812">Transmembrane</keyword>
<dbReference type="Proteomes" id="UP000008068">
    <property type="component" value="Unassembled WGS sequence"/>
</dbReference>
<evidence type="ECO:0000256" key="1">
    <source>
        <dbReference type="SAM" id="Phobius"/>
    </source>
</evidence>
<keyword evidence="1" id="KW-0472">Membrane</keyword>
<evidence type="ECO:0000313" key="4">
    <source>
        <dbReference type="Proteomes" id="UP000008068"/>
    </source>
</evidence>
<feature type="transmembrane region" description="Helical" evidence="1">
    <location>
        <begin position="254"/>
        <end position="278"/>
    </location>
</feature>
<dbReference type="eggNOG" id="ENOG502THR6">
    <property type="taxonomic scope" value="Eukaryota"/>
</dbReference>
<name>G0NT69_CAEBE</name>
<dbReference type="OMA" id="NIRILWT"/>
<proteinExistence type="predicted"/>